<protein>
    <submittedName>
        <fullName evidence="1">Uncharacterized protein</fullName>
    </submittedName>
</protein>
<sequence length="285" mass="31864">MLARVRTVEPKIPIELRKAKEPVSISALLASLQIKRYFDATKLLIKDFAASLGLSVTPKLRFLKCKLGVNLAPTEANHGEKGPHDVNAIVDNRKLQLNVRSDDVEDKVLIPNESSSFDLGSWKTELGTRVLNKKKLKINLHQPSEPDSVHLDVVEELYNKLREETTMAKIKESITEAATHPAISCGIATCFYGLFLLKRPSGYLICNTRRIFVQHDASGCVVDDLQVNTMPMRCVRTYRRQPSGHHDSFGHVAGPLQCFWGAWATAALEMLRSSMSSMKSFDFAE</sequence>
<reference evidence="1 2" key="1">
    <citation type="submission" date="2020-08" db="EMBL/GenBank/DDBJ databases">
        <title>Plant Genome Project.</title>
        <authorList>
            <person name="Zhang R.-G."/>
        </authorList>
    </citation>
    <scope>NUCLEOTIDE SEQUENCE [LARGE SCALE GENOMIC DNA]</scope>
    <source>
        <tissue evidence="1">Rhizome</tissue>
    </source>
</reference>
<accession>A0A8J5M084</accession>
<organism evidence="1 2">
    <name type="scientific">Zingiber officinale</name>
    <name type="common">Ginger</name>
    <name type="synonym">Amomum zingiber</name>
    <dbReference type="NCBI Taxonomy" id="94328"/>
    <lineage>
        <taxon>Eukaryota</taxon>
        <taxon>Viridiplantae</taxon>
        <taxon>Streptophyta</taxon>
        <taxon>Embryophyta</taxon>
        <taxon>Tracheophyta</taxon>
        <taxon>Spermatophyta</taxon>
        <taxon>Magnoliopsida</taxon>
        <taxon>Liliopsida</taxon>
        <taxon>Zingiberales</taxon>
        <taxon>Zingiberaceae</taxon>
        <taxon>Zingiber</taxon>
    </lineage>
</organism>
<evidence type="ECO:0000313" key="2">
    <source>
        <dbReference type="Proteomes" id="UP000734854"/>
    </source>
</evidence>
<dbReference type="Proteomes" id="UP000734854">
    <property type="component" value="Unassembled WGS sequence"/>
</dbReference>
<dbReference type="AlphaFoldDB" id="A0A8J5M084"/>
<proteinExistence type="predicted"/>
<gene>
    <name evidence="1" type="ORF">ZIOFF_011051</name>
</gene>
<evidence type="ECO:0000313" key="1">
    <source>
        <dbReference type="EMBL" id="KAG6528859.1"/>
    </source>
</evidence>
<keyword evidence="2" id="KW-1185">Reference proteome</keyword>
<dbReference type="EMBL" id="JACMSC010000003">
    <property type="protein sequence ID" value="KAG6528859.1"/>
    <property type="molecule type" value="Genomic_DNA"/>
</dbReference>
<name>A0A8J5M084_ZINOF</name>
<comment type="caution">
    <text evidence="1">The sequence shown here is derived from an EMBL/GenBank/DDBJ whole genome shotgun (WGS) entry which is preliminary data.</text>
</comment>